<dbReference type="Pfam" id="PF06373">
    <property type="entry name" value="CART"/>
    <property type="match status" value="1"/>
</dbReference>
<reference evidence="6 7" key="1">
    <citation type="submission" date="2024-09" db="EMBL/GenBank/DDBJ databases">
        <title>A chromosome-level genome assembly of Gray's grenadier anchovy, Coilia grayii.</title>
        <authorList>
            <person name="Fu Z."/>
        </authorList>
    </citation>
    <scope>NUCLEOTIDE SEQUENCE [LARGE SCALE GENOMIC DNA]</scope>
    <source>
        <strain evidence="6">G4</strain>
        <tissue evidence="6">Muscle</tissue>
    </source>
</reference>
<comment type="caution">
    <text evidence="6">The sequence shown here is derived from an EMBL/GenBank/DDBJ whole genome shotgun (WGS) entry which is preliminary data.</text>
</comment>
<dbReference type="PANTHER" id="PTHR16655:SF2">
    <property type="entry name" value="COCAINE- AND AMPHETAMINE-REGULATED TRANSCRIPT PROTEIN-LIKE"/>
    <property type="match status" value="1"/>
</dbReference>
<sequence>MDSAGMLFGLLCVSVLSVICNGQVSKEVSAEDAVPQNSAVSAERDLLQAMEALLGRYHEHLPSSEKRGIPMCGMGSRCAMRYGPRFGTLCDCGRGSNCNSYLLKCI</sequence>
<accession>A0ABD1JMK4</accession>
<proteinExistence type="inferred from homology"/>
<feature type="signal peptide" evidence="5">
    <location>
        <begin position="1"/>
        <end position="22"/>
    </location>
</feature>
<dbReference type="SUPFAM" id="SSF64546">
    <property type="entry name" value="Satiety factor CART (cocaine and amphetamine regulated transcript)"/>
    <property type="match status" value="1"/>
</dbReference>
<evidence type="ECO:0000313" key="6">
    <source>
        <dbReference type="EMBL" id="KAL2088304.1"/>
    </source>
</evidence>
<dbReference type="PANTHER" id="PTHR16655">
    <property type="entry name" value="COCAINE AND AMPHETAMINE REGULATED TRANSCRIPT PROTEIN"/>
    <property type="match status" value="1"/>
</dbReference>
<evidence type="ECO:0000256" key="2">
    <source>
        <dbReference type="ARBA" id="ARBA00005294"/>
    </source>
</evidence>
<dbReference type="Gene3D" id="4.10.40.30">
    <property type="entry name" value="CART, C-terminal domain"/>
    <property type="match status" value="1"/>
</dbReference>
<evidence type="ECO:0000256" key="1">
    <source>
        <dbReference type="ARBA" id="ARBA00004613"/>
    </source>
</evidence>
<dbReference type="GO" id="GO:0005576">
    <property type="term" value="C:extracellular region"/>
    <property type="evidence" value="ECO:0007669"/>
    <property type="project" value="UniProtKB-SubCell"/>
</dbReference>
<evidence type="ECO:0000256" key="5">
    <source>
        <dbReference type="SAM" id="SignalP"/>
    </source>
</evidence>
<name>A0ABD1JMK4_9TELE</name>
<keyword evidence="3" id="KW-0964">Secreted</keyword>
<organism evidence="6 7">
    <name type="scientific">Coilia grayii</name>
    <name type="common">Gray's grenadier anchovy</name>
    <dbReference type="NCBI Taxonomy" id="363190"/>
    <lineage>
        <taxon>Eukaryota</taxon>
        <taxon>Metazoa</taxon>
        <taxon>Chordata</taxon>
        <taxon>Craniata</taxon>
        <taxon>Vertebrata</taxon>
        <taxon>Euteleostomi</taxon>
        <taxon>Actinopterygii</taxon>
        <taxon>Neopterygii</taxon>
        <taxon>Teleostei</taxon>
        <taxon>Clupei</taxon>
        <taxon>Clupeiformes</taxon>
        <taxon>Clupeoidei</taxon>
        <taxon>Engraulidae</taxon>
        <taxon>Coilinae</taxon>
        <taxon>Coilia</taxon>
    </lineage>
</organism>
<evidence type="ECO:0008006" key="8">
    <source>
        <dbReference type="Google" id="ProtNLM"/>
    </source>
</evidence>
<dbReference type="InterPro" id="IPR009106">
    <property type="entry name" value="CART"/>
</dbReference>
<comment type="similarity">
    <text evidence="2">Belongs to the CART family.</text>
</comment>
<protein>
    <recommendedName>
        <fullName evidence="8">Cocaine- and amphetamine-regulated transcript protein</fullName>
    </recommendedName>
</protein>
<keyword evidence="4" id="KW-1015">Disulfide bond</keyword>
<dbReference type="InterPro" id="IPR036722">
    <property type="entry name" value="CART_C_sf"/>
</dbReference>
<gene>
    <name evidence="6" type="ORF">ACEWY4_015203</name>
</gene>
<evidence type="ECO:0000256" key="4">
    <source>
        <dbReference type="ARBA" id="ARBA00023157"/>
    </source>
</evidence>
<dbReference type="EMBL" id="JBHFQA010000013">
    <property type="protein sequence ID" value="KAL2088304.1"/>
    <property type="molecule type" value="Genomic_DNA"/>
</dbReference>
<evidence type="ECO:0000256" key="3">
    <source>
        <dbReference type="ARBA" id="ARBA00022525"/>
    </source>
</evidence>
<feature type="chain" id="PRO_5044747577" description="Cocaine- and amphetamine-regulated transcript protein" evidence="5">
    <location>
        <begin position="23"/>
        <end position="106"/>
    </location>
</feature>
<keyword evidence="7" id="KW-1185">Reference proteome</keyword>
<dbReference type="AlphaFoldDB" id="A0ABD1JMK4"/>
<dbReference type="Proteomes" id="UP001591681">
    <property type="component" value="Unassembled WGS sequence"/>
</dbReference>
<keyword evidence="5" id="KW-0732">Signal</keyword>
<evidence type="ECO:0000313" key="7">
    <source>
        <dbReference type="Proteomes" id="UP001591681"/>
    </source>
</evidence>
<comment type="subcellular location">
    <subcellularLocation>
        <location evidence="1">Secreted</location>
    </subcellularLocation>
</comment>